<comment type="caution">
    <text evidence="2">The sequence shown here is derived from an EMBL/GenBank/DDBJ whole genome shotgun (WGS) entry which is preliminary data.</text>
</comment>
<keyword evidence="3" id="KW-1185">Reference proteome</keyword>
<name>A0A2T0ML82_9ACTN</name>
<dbReference type="RefSeq" id="WP_245956373.1">
    <property type="nucleotide sequence ID" value="NZ_PVNG01000023.1"/>
</dbReference>
<dbReference type="Proteomes" id="UP000238312">
    <property type="component" value="Unassembled WGS sequence"/>
</dbReference>
<dbReference type="PANTHER" id="PTHR11695:SF294">
    <property type="entry name" value="RETICULON-4-INTERACTING PROTEIN 1, MITOCHONDRIAL"/>
    <property type="match status" value="1"/>
</dbReference>
<dbReference type="InterPro" id="IPR050700">
    <property type="entry name" value="YIM1/Zinc_Alcohol_DH_Fams"/>
</dbReference>
<dbReference type="Gene3D" id="3.40.50.720">
    <property type="entry name" value="NAD(P)-binding Rossmann-like Domain"/>
    <property type="match status" value="1"/>
</dbReference>
<proteinExistence type="predicted"/>
<dbReference type="CDD" id="cd08267">
    <property type="entry name" value="MDR1"/>
    <property type="match status" value="1"/>
</dbReference>
<dbReference type="PANTHER" id="PTHR11695">
    <property type="entry name" value="ALCOHOL DEHYDROGENASE RELATED"/>
    <property type="match status" value="1"/>
</dbReference>
<feature type="domain" description="Enoyl reductase (ER)" evidence="1">
    <location>
        <begin position="12"/>
        <end position="323"/>
    </location>
</feature>
<dbReference type="Gene3D" id="3.90.180.10">
    <property type="entry name" value="Medium-chain alcohol dehydrogenases, catalytic domain"/>
    <property type="match status" value="1"/>
</dbReference>
<dbReference type="GO" id="GO:0016491">
    <property type="term" value="F:oxidoreductase activity"/>
    <property type="evidence" value="ECO:0007669"/>
    <property type="project" value="InterPro"/>
</dbReference>
<dbReference type="SMART" id="SM00829">
    <property type="entry name" value="PKS_ER"/>
    <property type="match status" value="1"/>
</dbReference>
<evidence type="ECO:0000313" key="2">
    <source>
        <dbReference type="EMBL" id="PRX58391.1"/>
    </source>
</evidence>
<evidence type="ECO:0000313" key="3">
    <source>
        <dbReference type="Proteomes" id="UP000238312"/>
    </source>
</evidence>
<dbReference type="InterPro" id="IPR013154">
    <property type="entry name" value="ADH-like_N"/>
</dbReference>
<reference evidence="2 3" key="1">
    <citation type="submission" date="2018-03" db="EMBL/GenBank/DDBJ databases">
        <title>Genomic Encyclopedia of Type Strains, Phase III (KMG-III): the genomes of soil and plant-associated and newly described type strains.</title>
        <authorList>
            <person name="Whitman W."/>
        </authorList>
    </citation>
    <scope>NUCLEOTIDE SEQUENCE [LARGE SCALE GENOMIC DNA]</scope>
    <source>
        <strain evidence="2 3">CGMCC 4.7104</strain>
    </source>
</reference>
<dbReference type="InterPro" id="IPR036291">
    <property type="entry name" value="NAD(P)-bd_dom_sf"/>
</dbReference>
<protein>
    <submittedName>
        <fullName evidence="2">NADPH:quinone reductase-like Zn-dependent oxidoreductase</fullName>
    </submittedName>
</protein>
<dbReference type="SUPFAM" id="SSF51735">
    <property type="entry name" value="NAD(P)-binding Rossmann-fold domains"/>
    <property type="match status" value="1"/>
</dbReference>
<gene>
    <name evidence="2" type="ORF">B0I32_123115</name>
</gene>
<dbReference type="InterPro" id="IPR020843">
    <property type="entry name" value="ER"/>
</dbReference>
<organism evidence="2 3">
    <name type="scientific">Nonomuraea fuscirosea</name>
    <dbReference type="NCBI Taxonomy" id="1291556"/>
    <lineage>
        <taxon>Bacteria</taxon>
        <taxon>Bacillati</taxon>
        <taxon>Actinomycetota</taxon>
        <taxon>Actinomycetes</taxon>
        <taxon>Streptosporangiales</taxon>
        <taxon>Streptosporangiaceae</taxon>
        <taxon>Nonomuraea</taxon>
    </lineage>
</organism>
<evidence type="ECO:0000259" key="1">
    <source>
        <dbReference type="SMART" id="SM00829"/>
    </source>
</evidence>
<accession>A0A2T0ML82</accession>
<sequence>MTMKAICYHAYGPPDVIELRDVARPVPGDGEVLVRVRAAAVNPGDHHLLRGSPYILRAMAGPARPKHPGLGNDLAGVVEAVGGGVTAFEPGDEVFGCARGAFAEYVTVRADGPLAHKPAGLTFEQAAALPTSGLTALRALRGEGRVRAGRRVLVNGASGGIGTCAVQLAKAYGAEVTGVCSGGNADLVRSLGADHVIDYGKEDFTRTGRRYHFILDNVGNRTVADLRRALTPDGILVPNSGTGGGPWFGVMGRLIRLKAMSPFVRHTIVTFVTQENAGDLATLRELVERGKLTPVIDRTYPLSELPEAITHFEGRHARGKIVIAL</sequence>
<dbReference type="InterPro" id="IPR011032">
    <property type="entry name" value="GroES-like_sf"/>
</dbReference>
<dbReference type="EMBL" id="PVNG01000023">
    <property type="protein sequence ID" value="PRX58391.1"/>
    <property type="molecule type" value="Genomic_DNA"/>
</dbReference>
<dbReference type="Pfam" id="PF08240">
    <property type="entry name" value="ADH_N"/>
    <property type="match status" value="1"/>
</dbReference>
<dbReference type="AlphaFoldDB" id="A0A2T0ML82"/>
<dbReference type="Pfam" id="PF13602">
    <property type="entry name" value="ADH_zinc_N_2"/>
    <property type="match status" value="1"/>
</dbReference>
<dbReference type="SUPFAM" id="SSF50129">
    <property type="entry name" value="GroES-like"/>
    <property type="match status" value="1"/>
</dbReference>